<protein>
    <recommendedName>
        <fullName evidence="2">DUF4179 domain-containing protein</fullName>
    </recommendedName>
</protein>
<evidence type="ECO:0000313" key="4">
    <source>
        <dbReference type="Proteomes" id="UP000682811"/>
    </source>
</evidence>
<evidence type="ECO:0000256" key="1">
    <source>
        <dbReference type="SAM" id="Phobius"/>
    </source>
</evidence>
<dbReference type="EMBL" id="BORT01000044">
    <property type="protein sequence ID" value="GIO51112.1"/>
    <property type="molecule type" value="Genomic_DNA"/>
</dbReference>
<dbReference type="AlphaFoldDB" id="A0A919YMT9"/>
<name>A0A919YMT9_9BACL</name>
<dbReference type="InterPro" id="IPR025436">
    <property type="entry name" value="DUF4179"/>
</dbReference>
<sequence length="457" mass="51629">MADEQGMLEQFYQSAAIAERRISEERLDAALRNGIARGKQAKSRQRMKRITVSCAAAVLLMIGGAFAMNGLHFGNGIESASVHTAVNNQIPAYVYQLAGDKGMLREALDQGKYQVVEKSAAYDGYQVTVDGMVMDRKHLVLFYTSKGGSSGPIIPETPGLFTSAYDKLEFAPFIRYENRITGYYDGENYHDMLVFDTTGNESLPDEFYFAGKWGSGGPGSVQKFLEIKIPADTSKLAMLEQTMKVDKTLDFEGQKIKVQSVVQVPLRLNLNLDIDTANSKKIEQLLDWKLYTDSSGKKPLETMEVVPDQWMMSFLAPDYVKGEKLGLRGSWIVTEYTGSKKLVINTKERKILNAPDGRMKLHNIEKKNGFLRIEFSFPKIEPQMSGFVKNDGLLVDGKGIKHFVYDERGRKEDREDLNKLDLYVINIENLSYPQPLTFDFYEYPGDFIQHPFDLTIQ</sequence>
<dbReference type="RefSeq" id="WP_212981161.1">
    <property type="nucleotide sequence ID" value="NZ_AP025343.1"/>
</dbReference>
<keyword evidence="1" id="KW-1133">Transmembrane helix</keyword>
<keyword evidence="1" id="KW-0472">Membrane</keyword>
<keyword evidence="1" id="KW-0812">Transmembrane</keyword>
<dbReference type="Proteomes" id="UP000682811">
    <property type="component" value="Unassembled WGS sequence"/>
</dbReference>
<feature type="domain" description="DUF4179" evidence="2">
    <location>
        <begin position="42"/>
        <end position="146"/>
    </location>
</feature>
<reference evidence="3 4" key="1">
    <citation type="submission" date="2021-03" db="EMBL/GenBank/DDBJ databases">
        <title>Antimicrobial resistance genes in bacteria isolated from Japanese honey, and their potential for conferring macrolide and lincosamide resistance in the American foulbrood pathogen Paenibacillus larvae.</title>
        <authorList>
            <person name="Okamoto M."/>
            <person name="Kumagai M."/>
            <person name="Kanamori H."/>
            <person name="Takamatsu D."/>
        </authorList>
    </citation>
    <scope>NUCLEOTIDE SEQUENCE [LARGE SCALE GENOMIC DNA]</scope>
    <source>
        <strain evidence="3 4">J34TS1</strain>
    </source>
</reference>
<organism evidence="3 4">
    <name type="scientific">Paenibacillus azoreducens</name>
    <dbReference type="NCBI Taxonomy" id="116718"/>
    <lineage>
        <taxon>Bacteria</taxon>
        <taxon>Bacillati</taxon>
        <taxon>Bacillota</taxon>
        <taxon>Bacilli</taxon>
        <taxon>Bacillales</taxon>
        <taxon>Paenibacillaceae</taxon>
        <taxon>Paenibacillus</taxon>
    </lineage>
</organism>
<dbReference type="Pfam" id="PF13786">
    <property type="entry name" value="DUF4179"/>
    <property type="match status" value="1"/>
</dbReference>
<feature type="transmembrane region" description="Helical" evidence="1">
    <location>
        <begin position="50"/>
        <end position="71"/>
    </location>
</feature>
<keyword evidence="4" id="KW-1185">Reference proteome</keyword>
<comment type="caution">
    <text evidence="3">The sequence shown here is derived from an EMBL/GenBank/DDBJ whole genome shotgun (WGS) entry which is preliminary data.</text>
</comment>
<evidence type="ECO:0000313" key="3">
    <source>
        <dbReference type="EMBL" id="GIO51112.1"/>
    </source>
</evidence>
<proteinExistence type="predicted"/>
<gene>
    <name evidence="3" type="ORF">J34TS1_58770</name>
</gene>
<accession>A0A919YMT9</accession>
<evidence type="ECO:0000259" key="2">
    <source>
        <dbReference type="Pfam" id="PF13786"/>
    </source>
</evidence>